<keyword evidence="1" id="KW-0472">Membrane</keyword>
<feature type="transmembrane region" description="Helical" evidence="1">
    <location>
        <begin position="228"/>
        <end position="246"/>
    </location>
</feature>
<feature type="transmembrane region" description="Helical" evidence="1">
    <location>
        <begin position="342"/>
        <end position="362"/>
    </location>
</feature>
<feature type="transmembrane region" description="Helical" evidence="1">
    <location>
        <begin position="374"/>
        <end position="394"/>
    </location>
</feature>
<organism evidence="2 3">
    <name type="scientific">Marinomonas rhizomae</name>
    <dbReference type="NCBI Taxonomy" id="491948"/>
    <lineage>
        <taxon>Bacteria</taxon>
        <taxon>Pseudomonadati</taxon>
        <taxon>Pseudomonadota</taxon>
        <taxon>Gammaproteobacteria</taxon>
        <taxon>Oceanospirillales</taxon>
        <taxon>Oceanospirillaceae</taxon>
        <taxon>Marinomonas</taxon>
    </lineage>
</organism>
<comment type="caution">
    <text evidence="2">The sequence shown here is derived from an EMBL/GenBank/DDBJ whole genome shotgun (WGS) entry which is preliminary data.</text>
</comment>
<feature type="transmembrane region" description="Helical" evidence="1">
    <location>
        <begin position="12"/>
        <end position="35"/>
    </location>
</feature>
<evidence type="ECO:0000256" key="1">
    <source>
        <dbReference type="SAM" id="Phobius"/>
    </source>
</evidence>
<gene>
    <name evidence="2" type="ORF">DFP80_103189</name>
</gene>
<feature type="transmembrane region" description="Helical" evidence="1">
    <location>
        <begin position="158"/>
        <end position="180"/>
    </location>
</feature>
<protein>
    <submittedName>
        <fullName evidence="2">Na+-driven multidrug efflux pump</fullName>
    </submittedName>
</protein>
<feature type="transmembrane region" description="Helical" evidence="1">
    <location>
        <begin position="308"/>
        <end position="326"/>
    </location>
</feature>
<keyword evidence="3" id="KW-1185">Reference proteome</keyword>
<feature type="transmembrane region" description="Helical" evidence="1">
    <location>
        <begin position="127"/>
        <end position="151"/>
    </location>
</feature>
<dbReference type="RefSeq" id="WP_113915623.1">
    <property type="nucleotide sequence ID" value="NZ_QNSE01000003.1"/>
</dbReference>
<dbReference type="Proteomes" id="UP000252792">
    <property type="component" value="Unassembled WGS sequence"/>
</dbReference>
<dbReference type="NCBIfam" id="NF045539">
    <property type="entry name" value="MATE_efflux1"/>
    <property type="match status" value="1"/>
</dbReference>
<keyword evidence="1" id="KW-0812">Transmembrane</keyword>
<keyword evidence="1" id="KW-1133">Transmembrane helix</keyword>
<proteinExistence type="predicted"/>
<sequence>MLKMDLSQINYKLWLALIFGSFIPLIYSTTRIHFIGSMPDSWSLSIAAQVAWLNIGYEVIGEALMLPLAFILGQAFLNPVEFRKRAVSSLAIIVLVYAIMTAFVIQFTAQLVTVMQQNSMLLQDTIVYIRLEALAIFIASGYMFMNLLLVLHSKYKALYTLLVIQTVLTVVCDSVLVSQLPFSYKLGINGIAVTNILVNSLSIVAALQLLKRNAIKLSYKDIRFKKQAWLRLWFNVGSKSGLESFVRNTAFVVMILQLMNQLQQAGTFWVANGFIWGGLLLPILTLGKVVKRDAATNNGLSEERVNSYLIITLGVVALWLLTLPFWESFVHNVMGINNASEVTHLVMVMIGFYVVFAFNNVIDSYFYGIGRTDLMLYQSLIVNTLFYGAAFVSYQQGWFIPSLNKIAIMFGLGIILDAAITWLLYRMVRKQTKVMGKDCKLSLF</sequence>
<feature type="transmembrane region" description="Helical" evidence="1">
    <location>
        <begin position="406"/>
        <end position="425"/>
    </location>
</feature>
<feature type="transmembrane region" description="Helical" evidence="1">
    <location>
        <begin position="266"/>
        <end position="287"/>
    </location>
</feature>
<name>A0A366JCL0_9GAMM</name>
<reference evidence="2 3" key="1">
    <citation type="submission" date="2018-06" db="EMBL/GenBank/DDBJ databases">
        <title>Genomic Encyclopedia of Type Strains, Phase III (KMG-III): the genomes of soil and plant-associated and newly described type strains.</title>
        <authorList>
            <person name="Whitman W."/>
        </authorList>
    </citation>
    <scope>NUCLEOTIDE SEQUENCE [LARGE SCALE GENOMIC DNA]</scope>
    <source>
        <strain evidence="2 3">CECT 7377</strain>
    </source>
</reference>
<evidence type="ECO:0000313" key="2">
    <source>
        <dbReference type="EMBL" id="RBP84716.1"/>
    </source>
</evidence>
<accession>A0A366JCL0</accession>
<dbReference type="AlphaFoldDB" id="A0A366JCL0"/>
<feature type="transmembrane region" description="Helical" evidence="1">
    <location>
        <begin position="89"/>
        <end position="107"/>
    </location>
</feature>
<feature type="transmembrane region" description="Helical" evidence="1">
    <location>
        <begin position="186"/>
        <end position="207"/>
    </location>
</feature>
<dbReference type="OrthoDB" id="388031at2"/>
<dbReference type="EMBL" id="QNSE01000003">
    <property type="protein sequence ID" value="RBP84716.1"/>
    <property type="molecule type" value="Genomic_DNA"/>
</dbReference>
<feature type="transmembrane region" description="Helical" evidence="1">
    <location>
        <begin position="55"/>
        <end position="77"/>
    </location>
</feature>
<evidence type="ECO:0000313" key="3">
    <source>
        <dbReference type="Proteomes" id="UP000252792"/>
    </source>
</evidence>